<dbReference type="AlphaFoldDB" id="A0AAP9DQL9"/>
<dbReference type="EMBL" id="JAMDMM010000014">
    <property type="protein sequence ID" value="MCY9606658.1"/>
    <property type="molecule type" value="Genomic_DNA"/>
</dbReference>
<keyword evidence="2" id="KW-0472">Membrane</keyword>
<feature type="chain" id="PRO_5042991921" evidence="3">
    <location>
        <begin position="26"/>
        <end position="693"/>
    </location>
</feature>
<gene>
    <name evidence="6" type="ORF">FLT43_01120</name>
    <name evidence="5" type="ORF">M5W83_05725</name>
</gene>
<dbReference type="InterPro" id="IPR050491">
    <property type="entry name" value="AmpC-like"/>
</dbReference>
<evidence type="ECO:0000256" key="2">
    <source>
        <dbReference type="ARBA" id="ARBA00023136"/>
    </source>
</evidence>
<dbReference type="RefSeq" id="WP_087443728.1">
    <property type="nucleotide sequence ID" value="NZ_CABMNB010000036.1"/>
</dbReference>
<dbReference type="Proteomes" id="UP000315377">
    <property type="component" value="Chromosome"/>
</dbReference>
<dbReference type="GeneID" id="76994595"/>
<sequence length="693" mass="75055">MKKRLSWVLAVALALSMIAPSAAMASPSGSSAAEAAAQGLEKIAAEKAALLTESYGTISVQYALIDNGKIMVSGQTGMNDMEGKKPLTKDTMYGIGSTSKVFTAAAVMKLADDGKIDLDAPLVRYITDFTMKDERYKQITPRMLLNHSSGLQGSSLGSSFLFEDNDTYAHDTLLKQLSAQSLKADPGAFSVYCNDGFTLAEILVERVSGMDFTAFIHKYFTEPLQMTHTKTSQDELEASKMAGLYSPVYQGQLPNETINVIGTGGIYSTAEDLVRFSQLFTGQADGILSDKALQAMAQEEYKNGLWPGDADNVFNYGLGWDSVKLFPFNEYGMKGLAKGGDTILYHASLVVLPEQKMAAAVLSSGGSSSTNELLANELLLQALKEKGVIKTIKPEKSFGKTVKAEMPAEVAKHAGYYGTLGQHIQIEIKKDGELSLPLTFMMDNSKEKYVYTADGSFVNENGTSKVSFVTEKNGRTYLWMSEYVTMPGLGQLAISHYAAEKLEDNELPKETAKAWAKREGMTFYPVNEKYTSLMYLIMQPTVQITRTDELPGYLGDKKITGPNTAASQLQIPGMAGRDMAEARFFTQDGVEYMEGAGRLHVSEAKVKPLYAGKESKLTLHANGHAKWFTVPKAAAGKTMTVALPKKGAFAVYDEQGLCVNFTVVSGNNEVTLPENGTIVFAGAPGSEFGIALK</sequence>
<organism evidence="6 7">
    <name type="scientific">Paenibacillus thiaminolyticus</name>
    <name type="common">Bacillus thiaminolyticus</name>
    <dbReference type="NCBI Taxonomy" id="49283"/>
    <lineage>
        <taxon>Bacteria</taxon>
        <taxon>Bacillati</taxon>
        <taxon>Bacillota</taxon>
        <taxon>Bacilli</taxon>
        <taxon>Bacillales</taxon>
        <taxon>Paenibacillaceae</taxon>
        <taxon>Paenibacillus</taxon>
    </lineage>
</organism>
<dbReference type="SUPFAM" id="SSF56601">
    <property type="entry name" value="beta-lactamase/transpeptidase-like"/>
    <property type="match status" value="1"/>
</dbReference>
<evidence type="ECO:0000259" key="4">
    <source>
        <dbReference type="Pfam" id="PF00144"/>
    </source>
</evidence>
<feature type="signal peptide" evidence="3">
    <location>
        <begin position="1"/>
        <end position="25"/>
    </location>
</feature>
<evidence type="ECO:0000313" key="7">
    <source>
        <dbReference type="Proteomes" id="UP000315377"/>
    </source>
</evidence>
<keyword evidence="3" id="KW-0732">Signal</keyword>
<evidence type="ECO:0000256" key="1">
    <source>
        <dbReference type="ARBA" id="ARBA00004370"/>
    </source>
</evidence>
<evidence type="ECO:0000313" key="6">
    <source>
        <dbReference type="EMBL" id="QDM42265.1"/>
    </source>
</evidence>
<accession>A0AAP9DQL9</accession>
<keyword evidence="8" id="KW-1185">Reference proteome</keyword>
<dbReference type="Gene3D" id="3.40.710.10">
    <property type="entry name" value="DD-peptidase/beta-lactamase superfamily"/>
    <property type="match status" value="1"/>
</dbReference>
<dbReference type="PANTHER" id="PTHR46825">
    <property type="entry name" value="D-ALANYL-D-ALANINE-CARBOXYPEPTIDASE/ENDOPEPTIDASE AMPH"/>
    <property type="match status" value="1"/>
</dbReference>
<reference evidence="5 8" key="2">
    <citation type="submission" date="2022-05" db="EMBL/GenBank/DDBJ databases">
        <title>Genome Sequencing of Bee-Associated Microbes.</title>
        <authorList>
            <person name="Dunlap C."/>
        </authorList>
    </citation>
    <scope>NUCLEOTIDE SEQUENCE [LARGE SCALE GENOMIC DNA]</scope>
    <source>
        <strain evidence="5 8">NRRL B-14613</strain>
    </source>
</reference>
<reference evidence="6 7" key="1">
    <citation type="submission" date="2019-07" db="EMBL/GenBank/DDBJ databases">
        <title>Paenibacillus thiaminolyticus NRRL B-4156.</title>
        <authorList>
            <person name="Hehnly C."/>
            <person name="Zhang L."/>
        </authorList>
    </citation>
    <scope>NUCLEOTIDE SEQUENCE [LARGE SCALE GENOMIC DNA]</scope>
    <source>
        <strain evidence="6 7">NRRL B-4156</strain>
    </source>
</reference>
<protein>
    <submittedName>
        <fullName evidence="6">Beta-lactamase family protein</fullName>
    </submittedName>
</protein>
<dbReference type="InterPro" id="IPR012338">
    <property type="entry name" value="Beta-lactam/transpept-like"/>
</dbReference>
<comment type="subcellular location">
    <subcellularLocation>
        <location evidence="1">Membrane</location>
    </subcellularLocation>
</comment>
<dbReference type="InterPro" id="IPR001466">
    <property type="entry name" value="Beta-lactam-related"/>
</dbReference>
<evidence type="ECO:0000313" key="8">
    <source>
        <dbReference type="Proteomes" id="UP001209276"/>
    </source>
</evidence>
<evidence type="ECO:0000313" key="5">
    <source>
        <dbReference type="EMBL" id="MCY9606658.1"/>
    </source>
</evidence>
<feature type="domain" description="Beta-lactamase-related" evidence="4">
    <location>
        <begin position="52"/>
        <end position="382"/>
    </location>
</feature>
<proteinExistence type="predicted"/>
<dbReference type="PANTHER" id="PTHR46825:SF11">
    <property type="entry name" value="PENICILLIN-BINDING PROTEIN 4"/>
    <property type="match status" value="1"/>
</dbReference>
<dbReference type="GO" id="GO:0016020">
    <property type="term" value="C:membrane"/>
    <property type="evidence" value="ECO:0007669"/>
    <property type="project" value="UniProtKB-SubCell"/>
</dbReference>
<evidence type="ECO:0000256" key="3">
    <source>
        <dbReference type="SAM" id="SignalP"/>
    </source>
</evidence>
<name>A0AAP9DQL9_PANTH</name>
<dbReference type="Pfam" id="PF00144">
    <property type="entry name" value="Beta-lactamase"/>
    <property type="match status" value="1"/>
</dbReference>
<dbReference type="EMBL" id="CP041405">
    <property type="protein sequence ID" value="QDM42265.1"/>
    <property type="molecule type" value="Genomic_DNA"/>
</dbReference>
<dbReference type="Proteomes" id="UP001209276">
    <property type="component" value="Unassembled WGS sequence"/>
</dbReference>